<feature type="region of interest" description="Disordered" evidence="1">
    <location>
        <begin position="59"/>
        <end position="80"/>
    </location>
</feature>
<organism evidence="2 3">
    <name type="scientific">Arthrobacter alpinus</name>
    <dbReference type="NCBI Taxonomy" id="656366"/>
    <lineage>
        <taxon>Bacteria</taxon>
        <taxon>Bacillati</taxon>
        <taxon>Actinomycetota</taxon>
        <taxon>Actinomycetes</taxon>
        <taxon>Micrococcales</taxon>
        <taxon>Micrococcaceae</taxon>
        <taxon>Arthrobacter</taxon>
    </lineage>
</organism>
<dbReference type="Proteomes" id="UP000062833">
    <property type="component" value="Chromosome"/>
</dbReference>
<dbReference type="InterPro" id="IPR020311">
    <property type="entry name" value="Uncharacterised_Rv0898c"/>
</dbReference>
<feature type="compositionally biased region" description="Basic and acidic residues" evidence="1">
    <location>
        <begin position="67"/>
        <end position="80"/>
    </location>
</feature>
<dbReference type="KEGG" id="aaq:AOC05_09465"/>
<dbReference type="PATRIC" id="fig|656366.3.peg.2050"/>
<evidence type="ECO:0000256" key="1">
    <source>
        <dbReference type="SAM" id="MobiDB-lite"/>
    </source>
</evidence>
<dbReference type="AlphaFoldDB" id="A0A0M5LXG3"/>
<name>A0A0M5LXG3_9MICC</name>
<dbReference type="Pfam" id="PF10944">
    <property type="entry name" value="DUF2630"/>
    <property type="match status" value="1"/>
</dbReference>
<evidence type="ECO:0008006" key="4">
    <source>
        <dbReference type="Google" id="ProtNLM"/>
    </source>
</evidence>
<evidence type="ECO:0000313" key="2">
    <source>
        <dbReference type="EMBL" id="ALE92487.1"/>
    </source>
</evidence>
<reference evidence="3" key="1">
    <citation type="submission" date="2015-09" db="EMBL/GenBank/DDBJ databases">
        <title>Complete genome of Arthrobacter alpinus strain R3.8.</title>
        <authorList>
            <person name="See-Too W.S."/>
            <person name="Chan K.G."/>
        </authorList>
    </citation>
    <scope>NUCLEOTIDE SEQUENCE [LARGE SCALE GENOMIC DNA]</scope>
    <source>
        <strain evidence="3">R3.8</strain>
    </source>
</reference>
<evidence type="ECO:0000313" key="3">
    <source>
        <dbReference type="Proteomes" id="UP000062833"/>
    </source>
</evidence>
<keyword evidence="3" id="KW-1185">Reference proteome</keyword>
<dbReference type="OrthoDB" id="7376174at2"/>
<dbReference type="EMBL" id="CP012677">
    <property type="protein sequence ID" value="ALE92487.1"/>
    <property type="molecule type" value="Genomic_DNA"/>
</dbReference>
<protein>
    <recommendedName>
        <fullName evidence="4">DUF2630 domain-containing protein</fullName>
    </recommendedName>
</protein>
<accession>A0A0M5LXG3</accession>
<gene>
    <name evidence="2" type="ORF">AOC05_09465</name>
</gene>
<sequence length="80" mass="9198">MDNSQVHHMIEELVRAEQELREATADQSQLPARAAELRAIEVQLDRCWDLLRQRGARIRAGANPDDAQLRSESEVEGYRQ</sequence>
<proteinExistence type="predicted"/>
<dbReference type="RefSeq" id="WP_062007012.1">
    <property type="nucleotide sequence ID" value="NZ_CP012677.1"/>
</dbReference>